<name>A0A0F9C1C6_9ZZZZ</name>
<gene>
    <name evidence="2" type="ORF">LCGC14_1985100</name>
    <name evidence="1" type="ORF">LCGC14_2459540</name>
</gene>
<proteinExistence type="predicted"/>
<dbReference type="EMBL" id="LAZR01022287">
    <property type="protein sequence ID" value="KKL82401.1"/>
    <property type="molecule type" value="Genomic_DNA"/>
</dbReference>
<evidence type="ECO:0000313" key="1">
    <source>
        <dbReference type="EMBL" id="KKL20032.1"/>
    </source>
</evidence>
<accession>A0A0F9C1C6</accession>
<dbReference type="EMBL" id="LAZR01038257">
    <property type="protein sequence ID" value="KKL20032.1"/>
    <property type="molecule type" value="Genomic_DNA"/>
</dbReference>
<protein>
    <submittedName>
        <fullName evidence="1">Uncharacterized protein</fullName>
    </submittedName>
</protein>
<sequence length="65" mass="7444">MADIYQTAWAILKDRIARSRKQSIPRTELLTWQLQALEAAVDKFYFEGTNIVADPGAYRGEQKEA</sequence>
<comment type="caution">
    <text evidence="1">The sequence shown here is derived from an EMBL/GenBank/DDBJ whole genome shotgun (WGS) entry which is preliminary data.</text>
</comment>
<organism evidence="1">
    <name type="scientific">marine sediment metagenome</name>
    <dbReference type="NCBI Taxonomy" id="412755"/>
    <lineage>
        <taxon>unclassified sequences</taxon>
        <taxon>metagenomes</taxon>
        <taxon>ecological metagenomes</taxon>
    </lineage>
</organism>
<evidence type="ECO:0000313" key="2">
    <source>
        <dbReference type="EMBL" id="KKL82401.1"/>
    </source>
</evidence>
<dbReference type="AlphaFoldDB" id="A0A0F9C1C6"/>
<reference evidence="1" key="1">
    <citation type="journal article" date="2015" name="Nature">
        <title>Complex archaea that bridge the gap between prokaryotes and eukaryotes.</title>
        <authorList>
            <person name="Spang A."/>
            <person name="Saw J.H."/>
            <person name="Jorgensen S.L."/>
            <person name="Zaremba-Niedzwiedzka K."/>
            <person name="Martijn J."/>
            <person name="Lind A.E."/>
            <person name="van Eijk R."/>
            <person name="Schleper C."/>
            <person name="Guy L."/>
            <person name="Ettema T.J."/>
        </authorList>
    </citation>
    <scope>NUCLEOTIDE SEQUENCE</scope>
</reference>